<dbReference type="Gene3D" id="3.40.50.300">
    <property type="entry name" value="P-loop containing nucleotide triphosphate hydrolases"/>
    <property type="match status" value="1"/>
</dbReference>
<keyword evidence="2" id="KW-0067">ATP-binding</keyword>
<proteinExistence type="predicted"/>
<dbReference type="OrthoDB" id="194468at2759"/>
<feature type="compositionally biased region" description="Basic and acidic residues" evidence="4">
    <location>
        <begin position="67"/>
        <end position="80"/>
    </location>
</feature>
<dbReference type="PROSITE" id="PS50005">
    <property type="entry name" value="TPR"/>
    <property type="match status" value="1"/>
</dbReference>
<evidence type="ECO:0000256" key="2">
    <source>
        <dbReference type="ARBA" id="ARBA00022840"/>
    </source>
</evidence>
<dbReference type="GO" id="GO:0009190">
    <property type="term" value="P:cyclic nucleotide biosynthetic process"/>
    <property type="evidence" value="ECO:0007669"/>
    <property type="project" value="InterPro"/>
</dbReference>
<dbReference type="SMART" id="SM00028">
    <property type="entry name" value="TPR"/>
    <property type="match status" value="5"/>
</dbReference>
<dbReference type="InterPro" id="IPR041664">
    <property type="entry name" value="AAA_16"/>
</dbReference>
<feature type="region of interest" description="Disordered" evidence="4">
    <location>
        <begin position="877"/>
        <end position="936"/>
    </location>
</feature>
<evidence type="ECO:0000256" key="3">
    <source>
        <dbReference type="PROSITE-ProRule" id="PRU00339"/>
    </source>
</evidence>
<dbReference type="InterPro" id="IPR001054">
    <property type="entry name" value="A/G_cyclase"/>
</dbReference>
<evidence type="ECO:0000256" key="1">
    <source>
        <dbReference type="ARBA" id="ARBA00022741"/>
    </source>
</evidence>
<dbReference type="GO" id="GO:0035556">
    <property type="term" value="P:intracellular signal transduction"/>
    <property type="evidence" value="ECO:0007669"/>
    <property type="project" value="InterPro"/>
</dbReference>
<feature type="domain" description="Guanylate cyclase" evidence="5">
    <location>
        <begin position="362"/>
        <end position="492"/>
    </location>
</feature>
<dbReference type="GO" id="GO:0004016">
    <property type="term" value="F:adenylate cyclase activity"/>
    <property type="evidence" value="ECO:0007669"/>
    <property type="project" value="TreeGrafter"/>
</dbReference>
<dbReference type="EMBL" id="BRXZ01001488">
    <property type="protein sequence ID" value="GMH72419.1"/>
    <property type="molecule type" value="Genomic_DNA"/>
</dbReference>
<protein>
    <recommendedName>
        <fullName evidence="5">Guanylate cyclase domain-containing protein</fullName>
    </recommendedName>
</protein>
<dbReference type="Pfam" id="PF13191">
    <property type="entry name" value="AAA_16"/>
    <property type="match status" value="1"/>
</dbReference>
<dbReference type="Pfam" id="PF13424">
    <property type="entry name" value="TPR_12"/>
    <property type="match status" value="2"/>
</dbReference>
<dbReference type="Proteomes" id="UP001165082">
    <property type="component" value="Unassembled WGS sequence"/>
</dbReference>
<feature type="compositionally biased region" description="Basic residues" evidence="4">
    <location>
        <begin position="911"/>
        <end position="921"/>
    </location>
</feature>
<keyword evidence="7" id="KW-1185">Reference proteome</keyword>
<feature type="region of interest" description="Disordered" evidence="4">
    <location>
        <begin position="1266"/>
        <end position="1287"/>
    </location>
</feature>
<dbReference type="GO" id="GO:0005524">
    <property type="term" value="F:ATP binding"/>
    <property type="evidence" value="ECO:0007669"/>
    <property type="project" value="UniProtKB-KW"/>
</dbReference>
<dbReference type="SUPFAM" id="SSF55073">
    <property type="entry name" value="Nucleotide cyclase"/>
    <property type="match status" value="2"/>
</dbReference>
<gene>
    <name evidence="6" type="ORF">TrRE_jg1480</name>
</gene>
<dbReference type="SUPFAM" id="SSF52540">
    <property type="entry name" value="P-loop containing nucleoside triphosphate hydrolases"/>
    <property type="match status" value="1"/>
</dbReference>
<evidence type="ECO:0000313" key="6">
    <source>
        <dbReference type="EMBL" id="GMH72419.1"/>
    </source>
</evidence>
<evidence type="ECO:0000259" key="5">
    <source>
        <dbReference type="PROSITE" id="PS50125"/>
    </source>
</evidence>
<dbReference type="PROSITE" id="PS50125">
    <property type="entry name" value="GUANYLATE_CYCLASE_2"/>
    <property type="match status" value="1"/>
</dbReference>
<feature type="region of interest" description="Disordered" evidence="4">
    <location>
        <begin position="50"/>
        <end position="80"/>
    </location>
</feature>
<accession>A0A9W7AII6</accession>
<dbReference type="InterPro" id="IPR019734">
    <property type="entry name" value="TPR_rpt"/>
</dbReference>
<dbReference type="InterPro" id="IPR027417">
    <property type="entry name" value="P-loop_NTPase"/>
</dbReference>
<dbReference type="SUPFAM" id="SSF48452">
    <property type="entry name" value="TPR-like"/>
    <property type="match status" value="2"/>
</dbReference>
<evidence type="ECO:0000313" key="7">
    <source>
        <dbReference type="Proteomes" id="UP001165082"/>
    </source>
</evidence>
<dbReference type="Pfam" id="PF13176">
    <property type="entry name" value="TPR_7"/>
    <property type="match status" value="1"/>
</dbReference>
<sequence>MTETTRKSPRGSLSPTGWARNIASNIVSSVNKSLRGTALRIVPQKRAGSFVSQRGGDMGSSRSVYSRQDENMDEVKPIPDRRGSAVENFMSRLNVDFRDRNVTTLKESFGIEEQTTEYASNDLVTPKDFGVFLPNNLKQKLIRTGTARSSLPTFESALGCGSARLAADIDDVLSEFILCVYAYGGDIIKFAGDAIICVFQGEDNDRVTKPQKYMEDSMLMSKLCAKALIDLVDHDHDQGGLRMHGGICWGEIYFLRVGSEVKGPGHAMYMIAGKCVEGAGDSLEETTNGQVQVHNTKEIITADTEIDRSEEFEDALNSKTLNLKEMVKNNLLLPNRAVSYISTLCHQRLTNKKHSNFTMTDDIRRASIVFISLPELERDYNDRSSQKLLNSVFEKLTSITYKYSGFCRDFLFEDKGCTFIAVFGALKRGEHDELAAVLASIDIQKALKNNFKMTSYRIGVSTGDVYCGLAGPIIRKDCIVMGSEVNMAARLMGKAVPGSILVSKKIYKMTASSVVYSDVITVSIKGFEGGFPSYSPRSVTRQNRRSIIDVMSHKIFMVGREKELMLGTAWVSESCTEKKPGLLVVEGEAGIGKSVLVESLARATGEMAAREPWFILGSEVDQHSPFQVFSGIVSDIICDILKLETIDDVNFSSIELEKIFHGPNDRVICSIIVPQLAPTFQLQGLGLSNKQVYEQLHNVIIHILCKKEPGLLIIDDAQWVDSRSWDLLMKIFNGMTTMAKKFKHLVVVATRPSDLENKDGESLKGIRKFRKWFSEKKPDTLEKNPFFPGMSEAEEEVPARKVRAPRGTGIKGNLVHISLKDLDESSMKSVIANEINCPKEEVDDDLYRRVMEASSGSPTNAKIYVSWALEKQIIIEPGNDEGEDSGGNGAGIQAAFGSNNSIAMPSDGVVRTRRKTAHRGSTKSAPKSNPSARESRAIAVENKRNKWRLQSSSIEIKFPDSVKSVILSRIDHMDYELSEALKVASCIGFKFEVELLRYMMDSTEGALERILDELREKRFFEAVIADHSDMSRRMFKFREHSVFGSVKTLLMGSQRKQMHSKIFSYLQKTECSDLTLLAIHAEESGNQATAALFWEKAFNKSISAFDFSQAQTYLEKAIALKESEAEETKNKTLVIEVILLKKQLGDVYRQVARYEEAERVLASAMALWRTHCHCDTDENWGVKVDILSHLGRTSKEQGNYEDALEYLGEMLEIAKEKCKPDDMLLASALTQYAEVLRKQTKVDESLEMHKQALAIYIQCSKREKKKAQDSESANSRGLSPGKYRKRRMSTSSIAQMKSEIEVQLSNCYTFIGCCLASKKMAKEAGMQHEQALWIRNKYLSGMHPLLSESLNYVGEAMLMQDQPSKSLPFFIRALAVRRVAFGPDHPAVAHVLGLLASAQRSLGRFIESRGCFLECIDICEKFFKPSHPNLIPNLTNYGKLLLLEKDWEESIIVLENALSIHRGAGRKGGVEDELMKMISVAKEKVKGDASKRGAAVDARDSEEDLIDYEDIEKTWRFAPVSKRENEANFVLFTDPGRDLDDELSLMMLAGYELHTNAKVKLIGCVACFGQPLDRAVLCRGTLDLLGLPKVPVAAGYTDPEGTAATCDSRFAENYLPDDETWRPYESSKMLKRIFEDAEELYQQQKHSITHLWKRVASEIGTPEREDLPPRCNKDWFYSTFCGGRDLGLGPRDEIWDYVEHLNLYDPLSLLGALESCKEYFDVHEHEVNGVKHGIIGISEEKNGVAEGYEVELKHYLMEQISKGVLLPTLPAEGEEKEECCDLNLDNI</sequence>
<dbReference type="InterPro" id="IPR029787">
    <property type="entry name" value="Nucleotide_cyclase"/>
</dbReference>
<dbReference type="InterPro" id="IPR011990">
    <property type="entry name" value="TPR-like_helical_dom_sf"/>
</dbReference>
<dbReference type="PANTHER" id="PTHR16305">
    <property type="entry name" value="TESTICULAR SOLUBLE ADENYLYL CYCLASE"/>
    <property type="match status" value="1"/>
</dbReference>
<keyword evidence="1" id="KW-0547">Nucleotide-binding</keyword>
<dbReference type="GO" id="GO:0016799">
    <property type="term" value="F:hydrolase activity, hydrolyzing N-glycosyl compounds"/>
    <property type="evidence" value="ECO:0007669"/>
    <property type="project" value="InterPro"/>
</dbReference>
<comment type="caution">
    <text evidence="6">The sequence shown here is derived from an EMBL/GenBank/DDBJ whole genome shotgun (WGS) entry which is preliminary data.</text>
</comment>
<dbReference type="Gene3D" id="3.30.70.1230">
    <property type="entry name" value="Nucleotide cyclase"/>
    <property type="match status" value="2"/>
</dbReference>
<keyword evidence="3" id="KW-0802">TPR repeat</keyword>
<dbReference type="GO" id="GO:0005737">
    <property type="term" value="C:cytoplasm"/>
    <property type="evidence" value="ECO:0007669"/>
    <property type="project" value="TreeGrafter"/>
</dbReference>
<dbReference type="InterPro" id="IPR036452">
    <property type="entry name" value="Ribo_hydro-like"/>
</dbReference>
<name>A0A9W7AII6_9STRA</name>
<dbReference type="Pfam" id="PF00211">
    <property type="entry name" value="Guanylate_cyc"/>
    <property type="match status" value="1"/>
</dbReference>
<organism evidence="6 7">
    <name type="scientific">Triparma retinervis</name>
    <dbReference type="NCBI Taxonomy" id="2557542"/>
    <lineage>
        <taxon>Eukaryota</taxon>
        <taxon>Sar</taxon>
        <taxon>Stramenopiles</taxon>
        <taxon>Ochrophyta</taxon>
        <taxon>Bolidophyceae</taxon>
        <taxon>Parmales</taxon>
        <taxon>Triparmaceae</taxon>
        <taxon>Triparma</taxon>
    </lineage>
</organism>
<dbReference type="PANTHER" id="PTHR16305:SF28">
    <property type="entry name" value="GUANYLATE CYCLASE DOMAIN-CONTAINING PROTEIN"/>
    <property type="match status" value="1"/>
</dbReference>
<dbReference type="CDD" id="cd07302">
    <property type="entry name" value="CHD"/>
    <property type="match status" value="1"/>
</dbReference>
<feature type="compositionally biased region" description="Polar residues" evidence="4">
    <location>
        <begin position="922"/>
        <end position="932"/>
    </location>
</feature>
<dbReference type="Gene3D" id="3.90.245.10">
    <property type="entry name" value="Ribonucleoside hydrolase-like"/>
    <property type="match status" value="1"/>
</dbReference>
<reference evidence="6" key="1">
    <citation type="submission" date="2022-07" db="EMBL/GenBank/DDBJ databases">
        <title>Genome analysis of Parmales, a sister group of diatoms, reveals the evolutionary specialization of diatoms from phago-mixotrophs to photoautotrophs.</title>
        <authorList>
            <person name="Ban H."/>
            <person name="Sato S."/>
            <person name="Yoshikawa S."/>
            <person name="Kazumasa Y."/>
            <person name="Nakamura Y."/>
            <person name="Ichinomiya M."/>
            <person name="Saitoh K."/>
            <person name="Sato N."/>
            <person name="Blanc-Mathieu R."/>
            <person name="Endo H."/>
            <person name="Kuwata A."/>
            <person name="Ogata H."/>
        </authorList>
    </citation>
    <scope>NUCLEOTIDE SEQUENCE</scope>
</reference>
<dbReference type="Gene3D" id="1.25.40.10">
    <property type="entry name" value="Tetratricopeptide repeat domain"/>
    <property type="match status" value="2"/>
</dbReference>
<evidence type="ECO:0000256" key="4">
    <source>
        <dbReference type="SAM" id="MobiDB-lite"/>
    </source>
</evidence>
<dbReference type="SUPFAM" id="SSF53590">
    <property type="entry name" value="Nucleoside hydrolase"/>
    <property type="match status" value="1"/>
</dbReference>
<feature type="repeat" description="TPR" evidence="3">
    <location>
        <begin position="1184"/>
        <end position="1217"/>
    </location>
</feature>